<evidence type="ECO:0000256" key="1">
    <source>
        <dbReference type="SAM" id="MobiDB-lite"/>
    </source>
</evidence>
<feature type="region of interest" description="Disordered" evidence="1">
    <location>
        <begin position="307"/>
        <end position="411"/>
    </location>
</feature>
<dbReference type="AlphaFoldDB" id="A0A0F6VZC9"/>
<keyword evidence="4" id="KW-1185">Reference proteome</keyword>
<dbReference type="Proteomes" id="UP000034883">
    <property type="component" value="Chromosome"/>
</dbReference>
<feature type="region of interest" description="Disordered" evidence="1">
    <location>
        <begin position="1"/>
        <end position="24"/>
    </location>
</feature>
<keyword evidence="2" id="KW-0812">Transmembrane</keyword>
<gene>
    <name evidence="3" type="ORF">DB32_000476</name>
</gene>
<evidence type="ECO:0000313" key="3">
    <source>
        <dbReference type="EMBL" id="AKF03327.1"/>
    </source>
</evidence>
<evidence type="ECO:0000313" key="4">
    <source>
        <dbReference type="Proteomes" id="UP000034883"/>
    </source>
</evidence>
<feature type="compositionally biased region" description="Basic and acidic residues" evidence="1">
    <location>
        <begin position="307"/>
        <end position="317"/>
    </location>
</feature>
<feature type="compositionally biased region" description="Basic residues" evidence="1">
    <location>
        <begin position="331"/>
        <end position="351"/>
    </location>
</feature>
<dbReference type="RefSeq" id="WP_053230777.1">
    <property type="nucleotide sequence ID" value="NZ_CP011125.1"/>
</dbReference>
<organism evidence="3 4">
    <name type="scientific">Sandaracinus amylolyticus</name>
    <dbReference type="NCBI Taxonomy" id="927083"/>
    <lineage>
        <taxon>Bacteria</taxon>
        <taxon>Pseudomonadati</taxon>
        <taxon>Myxococcota</taxon>
        <taxon>Polyangia</taxon>
        <taxon>Polyangiales</taxon>
        <taxon>Sandaracinaceae</taxon>
        <taxon>Sandaracinus</taxon>
    </lineage>
</organism>
<dbReference type="STRING" id="927083.DB32_000476"/>
<protein>
    <submittedName>
        <fullName evidence="3">Uncharacterized protein</fullName>
    </submittedName>
</protein>
<evidence type="ECO:0000256" key="2">
    <source>
        <dbReference type="SAM" id="Phobius"/>
    </source>
</evidence>
<dbReference type="KEGG" id="samy:DB32_000476"/>
<sequence length="411" mass="45656">MSDEKDPNEPALKPARPEPDELLGRPSYMPRIPWKWIVIFGGMAALAVGAYQVRERQRADAMRTQVLDTYDEHLSSLSERYVGFRQQLEQWTMEAAQAGEPERWVDPRLRISGLHSGDGVYLRLTAEQASSREGIAQAAMAMEQDALTRCLGIAPASARGLYETGSFLSPEWRDEARATSDYMRLRVMDEQLARNIEVDVPVVASLLGAQYFLLVVQQGDNRRDEPVDVFLWDLREQRQLLRARVHARGILLPVRLRFDGVAPAPPTDGHPQMRSGGAHDCSIAAQIKALTGEAPLTVESGDVLQRRMEEQQAERTAPEGTAPTEGTAPRKAPRPRQKAPRPRQKALRPPKTRLPSPQREARPRPEPSSTTCASTSPPSRAASCAPPTSRWISRSSSRTTARSRPTSAPRA</sequence>
<feature type="transmembrane region" description="Helical" evidence="2">
    <location>
        <begin position="34"/>
        <end position="53"/>
    </location>
</feature>
<reference evidence="3 4" key="1">
    <citation type="submission" date="2015-03" db="EMBL/GenBank/DDBJ databases">
        <title>Genome assembly of Sandaracinus amylolyticus DSM 53668.</title>
        <authorList>
            <person name="Sharma G."/>
            <person name="Subramanian S."/>
        </authorList>
    </citation>
    <scope>NUCLEOTIDE SEQUENCE [LARGE SCALE GENOMIC DNA]</scope>
    <source>
        <strain evidence="3 4">DSM 53668</strain>
    </source>
</reference>
<dbReference type="EMBL" id="CP011125">
    <property type="protein sequence ID" value="AKF03327.1"/>
    <property type="molecule type" value="Genomic_DNA"/>
</dbReference>
<keyword evidence="2" id="KW-0472">Membrane</keyword>
<proteinExistence type="predicted"/>
<name>A0A0F6VZC9_9BACT</name>
<accession>A0A0F6VZC9</accession>
<feature type="compositionally biased region" description="Low complexity" evidence="1">
    <location>
        <begin position="367"/>
        <end position="411"/>
    </location>
</feature>
<keyword evidence="2" id="KW-1133">Transmembrane helix</keyword>